<dbReference type="Proteomes" id="UP000604825">
    <property type="component" value="Unassembled WGS sequence"/>
</dbReference>
<name>A0A811R3B0_9POAL</name>
<accession>A0A811R3B0</accession>
<evidence type="ECO:0000256" key="1">
    <source>
        <dbReference type="SAM" id="SignalP"/>
    </source>
</evidence>
<feature type="chain" id="PRO_5032702372" description="Secreted protein" evidence="1">
    <location>
        <begin position="26"/>
        <end position="103"/>
    </location>
</feature>
<reference evidence="2" key="1">
    <citation type="submission" date="2020-10" db="EMBL/GenBank/DDBJ databases">
        <authorList>
            <person name="Han B."/>
            <person name="Lu T."/>
            <person name="Zhao Q."/>
            <person name="Huang X."/>
            <person name="Zhao Y."/>
        </authorList>
    </citation>
    <scope>NUCLEOTIDE SEQUENCE</scope>
</reference>
<evidence type="ECO:0008006" key="4">
    <source>
        <dbReference type="Google" id="ProtNLM"/>
    </source>
</evidence>
<evidence type="ECO:0000313" key="2">
    <source>
        <dbReference type="EMBL" id="CAD6264371.1"/>
    </source>
</evidence>
<dbReference type="EMBL" id="CAJGYO010000012">
    <property type="protein sequence ID" value="CAD6264371.1"/>
    <property type="molecule type" value="Genomic_DNA"/>
</dbReference>
<organism evidence="2 3">
    <name type="scientific">Miscanthus lutarioriparius</name>
    <dbReference type="NCBI Taxonomy" id="422564"/>
    <lineage>
        <taxon>Eukaryota</taxon>
        <taxon>Viridiplantae</taxon>
        <taxon>Streptophyta</taxon>
        <taxon>Embryophyta</taxon>
        <taxon>Tracheophyta</taxon>
        <taxon>Spermatophyta</taxon>
        <taxon>Magnoliopsida</taxon>
        <taxon>Liliopsida</taxon>
        <taxon>Poales</taxon>
        <taxon>Poaceae</taxon>
        <taxon>PACMAD clade</taxon>
        <taxon>Panicoideae</taxon>
        <taxon>Andropogonodae</taxon>
        <taxon>Andropogoneae</taxon>
        <taxon>Saccharinae</taxon>
        <taxon>Miscanthus</taxon>
    </lineage>
</organism>
<feature type="signal peptide" evidence="1">
    <location>
        <begin position="1"/>
        <end position="25"/>
    </location>
</feature>
<sequence>MSWTWRSQRCCLLLLLTQRRREGDAANDWQIEHSLWEGDAAKKPVHVPEEHGTKAAEQEAVAAACPRRPTIAGDDDGIRTLPAQTVYFDSFCAVAVTVHHSTV</sequence>
<protein>
    <recommendedName>
        <fullName evidence="4">Secreted protein</fullName>
    </recommendedName>
</protein>
<evidence type="ECO:0000313" key="3">
    <source>
        <dbReference type="Proteomes" id="UP000604825"/>
    </source>
</evidence>
<keyword evidence="3" id="KW-1185">Reference proteome</keyword>
<proteinExistence type="predicted"/>
<keyword evidence="1" id="KW-0732">Signal</keyword>
<dbReference type="AlphaFoldDB" id="A0A811R3B0"/>
<comment type="caution">
    <text evidence="2">The sequence shown here is derived from an EMBL/GenBank/DDBJ whole genome shotgun (WGS) entry which is preliminary data.</text>
</comment>
<gene>
    <name evidence="2" type="ORF">NCGR_LOCUS47676</name>
</gene>